<gene>
    <name evidence="2" type="ORF">BU23DRAFT_549563</name>
</gene>
<reference evidence="2" key="1">
    <citation type="journal article" date="2020" name="Stud. Mycol.">
        <title>101 Dothideomycetes genomes: a test case for predicting lifestyles and emergence of pathogens.</title>
        <authorList>
            <person name="Haridas S."/>
            <person name="Albert R."/>
            <person name="Binder M."/>
            <person name="Bloem J."/>
            <person name="Labutti K."/>
            <person name="Salamov A."/>
            <person name="Andreopoulos B."/>
            <person name="Baker S."/>
            <person name="Barry K."/>
            <person name="Bills G."/>
            <person name="Bluhm B."/>
            <person name="Cannon C."/>
            <person name="Castanera R."/>
            <person name="Culley D."/>
            <person name="Daum C."/>
            <person name="Ezra D."/>
            <person name="Gonzalez J."/>
            <person name="Henrissat B."/>
            <person name="Kuo A."/>
            <person name="Liang C."/>
            <person name="Lipzen A."/>
            <person name="Lutzoni F."/>
            <person name="Magnuson J."/>
            <person name="Mondo S."/>
            <person name="Nolan M."/>
            <person name="Ohm R."/>
            <person name="Pangilinan J."/>
            <person name="Park H.-J."/>
            <person name="Ramirez L."/>
            <person name="Alfaro M."/>
            <person name="Sun H."/>
            <person name="Tritt A."/>
            <person name="Yoshinaga Y."/>
            <person name="Zwiers L.-H."/>
            <person name="Turgeon B."/>
            <person name="Goodwin S."/>
            <person name="Spatafora J."/>
            <person name="Crous P."/>
            <person name="Grigoriev I."/>
        </authorList>
    </citation>
    <scope>NUCLEOTIDE SEQUENCE</scope>
    <source>
        <strain evidence="2">CBS 107.79</strain>
    </source>
</reference>
<proteinExistence type="predicted"/>
<evidence type="ECO:0000313" key="2">
    <source>
        <dbReference type="EMBL" id="KAF1978856.1"/>
    </source>
</evidence>
<accession>A0A6A5VVF5</accession>
<dbReference type="AlphaFoldDB" id="A0A6A5VVF5"/>
<keyword evidence="3" id="KW-1185">Reference proteome</keyword>
<feature type="compositionally biased region" description="Basic and acidic residues" evidence="1">
    <location>
        <begin position="20"/>
        <end position="59"/>
    </location>
</feature>
<organism evidence="2 3">
    <name type="scientific">Bimuria novae-zelandiae CBS 107.79</name>
    <dbReference type="NCBI Taxonomy" id="1447943"/>
    <lineage>
        <taxon>Eukaryota</taxon>
        <taxon>Fungi</taxon>
        <taxon>Dikarya</taxon>
        <taxon>Ascomycota</taxon>
        <taxon>Pezizomycotina</taxon>
        <taxon>Dothideomycetes</taxon>
        <taxon>Pleosporomycetidae</taxon>
        <taxon>Pleosporales</taxon>
        <taxon>Massarineae</taxon>
        <taxon>Didymosphaeriaceae</taxon>
        <taxon>Bimuria</taxon>
    </lineage>
</organism>
<evidence type="ECO:0000313" key="3">
    <source>
        <dbReference type="Proteomes" id="UP000800036"/>
    </source>
</evidence>
<protein>
    <submittedName>
        <fullName evidence="2">Uncharacterized protein</fullName>
    </submittedName>
</protein>
<name>A0A6A5VVF5_9PLEO</name>
<feature type="region of interest" description="Disordered" evidence="1">
    <location>
        <begin position="1"/>
        <end position="59"/>
    </location>
</feature>
<dbReference type="Proteomes" id="UP000800036">
    <property type="component" value="Unassembled WGS sequence"/>
</dbReference>
<sequence length="59" mass="6319">MTAGPLGGDDRQNFTLGPDGWKKGNGRAEEKSTKGGSDVKYHRVDGVDEVGEGKGRERD</sequence>
<dbReference type="EMBL" id="ML976659">
    <property type="protein sequence ID" value="KAF1978856.1"/>
    <property type="molecule type" value="Genomic_DNA"/>
</dbReference>
<evidence type="ECO:0000256" key="1">
    <source>
        <dbReference type="SAM" id="MobiDB-lite"/>
    </source>
</evidence>